<keyword evidence="2" id="KW-1133">Transmembrane helix</keyword>
<dbReference type="EMBL" id="HBHX01035778">
    <property type="protein sequence ID" value="CAE0119148.1"/>
    <property type="molecule type" value="Transcribed_RNA"/>
</dbReference>
<organism evidence="3">
    <name type="scientific">Haptolina ericina</name>
    <dbReference type="NCBI Taxonomy" id="156174"/>
    <lineage>
        <taxon>Eukaryota</taxon>
        <taxon>Haptista</taxon>
        <taxon>Haptophyta</taxon>
        <taxon>Prymnesiophyceae</taxon>
        <taxon>Prymnesiales</taxon>
        <taxon>Prymnesiaceae</taxon>
        <taxon>Haptolina</taxon>
    </lineage>
</organism>
<feature type="region of interest" description="Disordered" evidence="1">
    <location>
        <begin position="134"/>
        <end position="180"/>
    </location>
</feature>
<feature type="compositionally biased region" description="Polar residues" evidence="1">
    <location>
        <begin position="146"/>
        <end position="158"/>
    </location>
</feature>
<gene>
    <name evidence="3" type="ORF">HERI1096_LOCUS19847</name>
</gene>
<dbReference type="AlphaFoldDB" id="A0A7S3AY93"/>
<protein>
    <submittedName>
        <fullName evidence="3">Uncharacterized protein</fullName>
    </submittedName>
</protein>
<proteinExistence type="predicted"/>
<accession>A0A7S3AY93</accession>
<name>A0A7S3AY93_9EUKA</name>
<keyword evidence="2" id="KW-0472">Membrane</keyword>
<feature type="compositionally biased region" description="Pro residues" evidence="1">
    <location>
        <begin position="61"/>
        <end position="77"/>
    </location>
</feature>
<feature type="region of interest" description="Disordered" evidence="1">
    <location>
        <begin position="57"/>
        <end position="80"/>
    </location>
</feature>
<feature type="transmembrane region" description="Helical" evidence="2">
    <location>
        <begin position="247"/>
        <end position="267"/>
    </location>
</feature>
<evidence type="ECO:0000256" key="2">
    <source>
        <dbReference type="SAM" id="Phobius"/>
    </source>
</evidence>
<reference evidence="3" key="1">
    <citation type="submission" date="2021-01" db="EMBL/GenBank/DDBJ databases">
        <authorList>
            <person name="Corre E."/>
            <person name="Pelletier E."/>
            <person name="Niang G."/>
            <person name="Scheremetjew M."/>
            <person name="Finn R."/>
            <person name="Kale V."/>
            <person name="Holt S."/>
            <person name="Cochrane G."/>
            <person name="Meng A."/>
            <person name="Brown T."/>
            <person name="Cohen L."/>
        </authorList>
    </citation>
    <scope>NUCLEOTIDE SEQUENCE</scope>
    <source>
        <strain evidence="3">CCMP281</strain>
    </source>
</reference>
<keyword evidence="2" id="KW-0812">Transmembrane</keyword>
<sequence length="276" mass="28773">MSSHTQPAMAETHLPAWRTSRPAFLQLGQITLTPPEAFLGASVPPEAVEFGQGISHVMRVPRPPPPPPPPPSPPPLPFASLKPATELGWDVVAAGADLGTELGVDFDVQPPSAPPRVESAGAAPVQLTRRAVVLSPPPSGHLDSPTHINRAQHSSRSPPTAAPAEAVQPAPRRSTPERRRTLAVPVGGGAMTHPSGGGESRLYAGSTLHTTPPLSGSKTDLKQAAAAPLAAAARVHVASQALVLRGMSLFMLAALCLLTILSMLNVLSSLRAWRDW</sequence>
<evidence type="ECO:0000256" key="1">
    <source>
        <dbReference type="SAM" id="MobiDB-lite"/>
    </source>
</evidence>
<evidence type="ECO:0000313" key="3">
    <source>
        <dbReference type="EMBL" id="CAE0119148.1"/>
    </source>
</evidence>